<evidence type="ECO:0000259" key="1">
    <source>
        <dbReference type="Pfam" id="PF13966"/>
    </source>
</evidence>
<protein>
    <recommendedName>
        <fullName evidence="1">Reverse transcriptase zinc-binding domain-containing protein</fullName>
    </recommendedName>
</protein>
<sequence>MPELASHILTLRPNLLDTPDSFMWHLQKSGSYSAKSGYFALTSIKTKALPRLQSDDWNWKNKRFKIKVFFMWNVLHNSISTGGNLQKRGMLTNTLCLRCGAPETHEHMFFHCSFAQETTFASALQMSYNWKNLPPFGIVGNAFPWVTWNLWTFWNKLIFENRSSSSQKILSQSIRSMKKWELAQPCRPSAAPKLTHPTQSLTLPALTIFCNTDAAWKPEFKSVGLAWIFSDQSNMELVHASSAQFMSPLLPWLKPLQSKKP</sequence>
<gene>
    <name evidence="2" type="ORF">F2Q70_00027625</name>
</gene>
<dbReference type="InterPro" id="IPR026960">
    <property type="entry name" value="RVT-Znf"/>
</dbReference>
<dbReference type="AlphaFoldDB" id="A0A8S9L4R3"/>
<accession>A0A8S9L4R3</accession>
<evidence type="ECO:0000313" key="2">
    <source>
        <dbReference type="EMBL" id="KAF2601735.1"/>
    </source>
</evidence>
<name>A0A8S9L4R3_BRACR</name>
<proteinExistence type="predicted"/>
<comment type="caution">
    <text evidence="2">The sequence shown here is derived from an EMBL/GenBank/DDBJ whole genome shotgun (WGS) entry which is preliminary data.</text>
</comment>
<dbReference type="Pfam" id="PF13966">
    <property type="entry name" value="zf-RVT"/>
    <property type="match status" value="1"/>
</dbReference>
<dbReference type="EMBL" id="QGKY02000094">
    <property type="protein sequence ID" value="KAF2601735.1"/>
    <property type="molecule type" value="Genomic_DNA"/>
</dbReference>
<reference evidence="2" key="1">
    <citation type="submission" date="2019-12" db="EMBL/GenBank/DDBJ databases">
        <title>Genome sequencing and annotation of Brassica cretica.</title>
        <authorList>
            <person name="Studholme D.J."/>
            <person name="Sarris P.F."/>
        </authorList>
    </citation>
    <scope>NUCLEOTIDE SEQUENCE</scope>
    <source>
        <strain evidence="2">PFS-102/07</strain>
        <tissue evidence="2">Leaf</tissue>
    </source>
</reference>
<organism evidence="2">
    <name type="scientific">Brassica cretica</name>
    <name type="common">Mustard</name>
    <dbReference type="NCBI Taxonomy" id="69181"/>
    <lineage>
        <taxon>Eukaryota</taxon>
        <taxon>Viridiplantae</taxon>
        <taxon>Streptophyta</taxon>
        <taxon>Embryophyta</taxon>
        <taxon>Tracheophyta</taxon>
        <taxon>Spermatophyta</taxon>
        <taxon>Magnoliopsida</taxon>
        <taxon>eudicotyledons</taxon>
        <taxon>Gunneridae</taxon>
        <taxon>Pentapetalae</taxon>
        <taxon>rosids</taxon>
        <taxon>malvids</taxon>
        <taxon>Brassicales</taxon>
        <taxon>Brassicaceae</taxon>
        <taxon>Brassiceae</taxon>
        <taxon>Brassica</taxon>
    </lineage>
</organism>
<feature type="domain" description="Reverse transcriptase zinc-binding" evidence="1">
    <location>
        <begin position="32"/>
        <end position="117"/>
    </location>
</feature>